<dbReference type="GO" id="GO:0044781">
    <property type="term" value="P:bacterial-type flagellum organization"/>
    <property type="evidence" value="ECO:0007669"/>
    <property type="project" value="InterPro"/>
</dbReference>
<comment type="subcellular location">
    <subcellularLocation>
        <location evidence="1">Cell membrane</location>
    </subcellularLocation>
</comment>
<keyword evidence="3 7" id="KW-0812">Transmembrane</keyword>
<keyword evidence="9" id="KW-0966">Cell projection</keyword>
<keyword evidence="10" id="KW-1185">Reference proteome</keyword>
<dbReference type="EMBL" id="JAGYPJ010000001">
    <property type="protein sequence ID" value="MBS4198967.1"/>
    <property type="molecule type" value="Genomic_DNA"/>
</dbReference>
<protein>
    <submittedName>
        <fullName evidence="9">Flagellar biosynthetic protein FliO</fullName>
    </submittedName>
</protein>
<comment type="caution">
    <text evidence="9">The sequence shown here is derived from an EMBL/GenBank/DDBJ whole genome shotgun (WGS) entry which is preliminary data.</text>
</comment>
<keyword evidence="8" id="KW-0732">Signal</keyword>
<evidence type="ECO:0000256" key="3">
    <source>
        <dbReference type="ARBA" id="ARBA00022692"/>
    </source>
</evidence>
<keyword evidence="9" id="KW-0282">Flagellum</keyword>
<keyword evidence="6" id="KW-0175">Coiled coil</keyword>
<sequence>MSSFIKQVLIGFSIMFLLLSQADRTIVFAETNPLGGTVDKCYPYKCDEKKDKIQEINQPEKTENQNSFGVGITEFLKMIFALIFVIAILYFLLKFINKRSQSYQQNRLVQNLGGTPLGGNRSIQIVKVGNRLLILGVGEDVQLLKEIADEEEYENYIRQYEEQLDQSLQPVDIITKWIKRTNKSTKETNENVNQPFHIHLKRQLDEIKKERKQTMKKLDHKESNIDE</sequence>
<feature type="transmembrane region" description="Helical" evidence="7">
    <location>
        <begin position="75"/>
        <end position="93"/>
    </location>
</feature>
<evidence type="ECO:0000313" key="9">
    <source>
        <dbReference type="EMBL" id="MBS4198967.1"/>
    </source>
</evidence>
<dbReference type="InterPro" id="IPR022781">
    <property type="entry name" value="Flagellar_biosynth_FliO"/>
</dbReference>
<proteinExistence type="predicted"/>
<feature type="coiled-coil region" evidence="6">
    <location>
        <begin position="197"/>
        <end position="224"/>
    </location>
</feature>
<gene>
    <name evidence="9" type="ORF">KHA93_04775</name>
</gene>
<organism evidence="9 10">
    <name type="scientific">Lederbergia citrisecunda</name>
    <dbReference type="NCBI Taxonomy" id="2833583"/>
    <lineage>
        <taxon>Bacteria</taxon>
        <taxon>Bacillati</taxon>
        <taxon>Bacillota</taxon>
        <taxon>Bacilli</taxon>
        <taxon>Bacillales</taxon>
        <taxon>Bacillaceae</taxon>
        <taxon>Lederbergia</taxon>
    </lineage>
</organism>
<dbReference type="Pfam" id="PF04347">
    <property type="entry name" value="FliO"/>
    <property type="match status" value="1"/>
</dbReference>
<evidence type="ECO:0000313" key="10">
    <source>
        <dbReference type="Proteomes" id="UP000682713"/>
    </source>
</evidence>
<keyword evidence="9" id="KW-0969">Cilium</keyword>
<dbReference type="AlphaFoldDB" id="A0A942TN18"/>
<dbReference type="Proteomes" id="UP000682713">
    <property type="component" value="Unassembled WGS sequence"/>
</dbReference>
<evidence type="ECO:0000256" key="8">
    <source>
        <dbReference type="SAM" id="SignalP"/>
    </source>
</evidence>
<name>A0A942TN18_9BACI</name>
<keyword evidence="4 7" id="KW-1133">Transmembrane helix</keyword>
<evidence type="ECO:0000256" key="5">
    <source>
        <dbReference type="ARBA" id="ARBA00023136"/>
    </source>
</evidence>
<dbReference type="GO" id="GO:0016020">
    <property type="term" value="C:membrane"/>
    <property type="evidence" value="ECO:0007669"/>
    <property type="project" value="InterPro"/>
</dbReference>
<accession>A0A942TN18</accession>
<dbReference type="RefSeq" id="WP_213109683.1">
    <property type="nucleotide sequence ID" value="NZ_JAGYPJ010000001.1"/>
</dbReference>
<keyword evidence="2" id="KW-1003">Cell membrane</keyword>
<feature type="signal peptide" evidence="8">
    <location>
        <begin position="1"/>
        <end position="22"/>
    </location>
</feature>
<evidence type="ECO:0000256" key="7">
    <source>
        <dbReference type="SAM" id="Phobius"/>
    </source>
</evidence>
<evidence type="ECO:0000256" key="6">
    <source>
        <dbReference type="SAM" id="Coils"/>
    </source>
</evidence>
<reference evidence="9 10" key="1">
    <citation type="submission" date="2021-05" db="EMBL/GenBank/DDBJ databases">
        <title>Novel Bacillus species.</title>
        <authorList>
            <person name="Liu G."/>
        </authorList>
    </citation>
    <scope>NUCLEOTIDE SEQUENCE [LARGE SCALE GENOMIC DNA]</scope>
    <source>
        <strain evidence="9 10">FJAT-49732</strain>
    </source>
</reference>
<evidence type="ECO:0000256" key="1">
    <source>
        <dbReference type="ARBA" id="ARBA00004236"/>
    </source>
</evidence>
<evidence type="ECO:0000256" key="4">
    <source>
        <dbReference type="ARBA" id="ARBA00022989"/>
    </source>
</evidence>
<evidence type="ECO:0000256" key="2">
    <source>
        <dbReference type="ARBA" id="ARBA00022475"/>
    </source>
</evidence>
<feature type="chain" id="PRO_5038669883" evidence="8">
    <location>
        <begin position="23"/>
        <end position="227"/>
    </location>
</feature>
<keyword evidence="5 7" id="KW-0472">Membrane</keyword>